<dbReference type="PROSITE" id="PS50405">
    <property type="entry name" value="GST_CTER"/>
    <property type="match status" value="1"/>
</dbReference>
<dbReference type="Pfam" id="PF13417">
    <property type="entry name" value="GST_N_3"/>
    <property type="match status" value="1"/>
</dbReference>
<keyword evidence="3" id="KW-0808">Transferase</keyword>
<dbReference type="SUPFAM" id="SSF47616">
    <property type="entry name" value="GST C-terminal domain-like"/>
    <property type="match status" value="1"/>
</dbReference>
<dbReference type="PANTHER" id="PTHR44051:SF8">
    <property type="entry name" value="GLUTATHIONE S-TRANSFERASE GSTA"/>
    <property type="match status" value="1"/>
</dbReference>
<dbReference type="KEGG" id="cbw:RR42_s0508"/>
<dbReference type="SFLD" id="SFLDG00358">
    <property type="entry name" value="Main_(cytGST)"/>
    <property type="match status" value="1"/>
</dbReference>
<dbReference type="GO" id="GO:0016740">
    <property type="term" value="F:transferase activity"/>
    <property type="evidence" value="ECO:0007669"/>
    <property type="project" value="UniProtKB-KW"/>
</dbReference>
<dbReference type="Gene3D" id="3.40.30.10">
    <property type="entry name" value="Glutaredoxin"/>
    <property type="match status" value="1"/>
</dbReference>
<evidence type="ECO:0000313" key="4">
    <source>
        <dbReference type="Proteomes" id="UP000031843"/>
    </source>
</evidence>
<keyword evidence="4" id="KW-1185">Reference proteome</keyword>
<proteinExistence type="predicted"/>
<dbReference type="SFLD" id="SFLDS00019">
    <property type="entry name" value="Glutathione_Transferase_(cytos"/>
    <property type="match status" value="1"/>
</dbReference>
<dbReference type="InterPro" id="IPR036249">
    <property type="entry name" value="Thioredoxin-like_sf"/>
</dbReference>
<dbReference type="Gene3D" id="1.20.1050.10">
    <property type="match status" value="1"/>
</dbReference>
<dbReference type="SUPFAM" id="SSF52833">
    <property type="entry name" value="Thioredoxin-like"/>
    <property type="match status" value="1"/>
</dbReference>
<dbReference type="OrthoDB" id="9782992at2"/>
<dbReference type="PANTHER" id="PTHR44051">
    <property type="entry name" value="GLUTATHIONE S-TRANSFERASE-RELATED"/>
    <property type="match status" value="1"/>
</dbReference>
<name>A0A0C4YNH1_9BURK</name>
<organism evidence="3 4">
    <name type="scientific">Cupriavidus basilensis</name>
    <dbReference type="NCBI Taxonomy" id="68895"/>
    <lineage>
        <taxon>Bacteria</taxon>
        <taxon>Pseudomonadati</taxon>
        <taxon>Pseudomonadota</taxon>
        <taxon>Betaproteobacteria</taxon>
        <taxon>Burkholderiales</taxon>
        <taxon>Burkholderiaceae</taxon>
        <taxon>Cupriavidus</taxon>
    </lineage>
</organism>
<dbReference type="CDD" id="cd00299">
    <property type="entry name" value="GST_C_family"/>
    <property type="match status" value="1"/>
</dbReference>
<accession>A0A0C4YNH1</accession>
<dbReference type="InterPro" id="IPR004045">
    <property type="entry name" value="Glutathione_S-Trfase_N"/>
</dbReference>
<dbReference type="InterPro" id="IPR036282">
    <property type="entry name" value="Glutathione-S-Trfase_C_sf"/>
</dbReference>
<feature type="domain" description="GST C-terminal" evidence="2">
    <location>
        <begin position="89"/>
        <end position="215"/>
    </location>
</feature>
<gene>
    <name evidence="3" type="ORF">RR42_s0508</name>
</gene>
<dbReference type="EMBL" id="CP010537">
    <property type="protein sequence ID" value="AJG22101.1"/>
    <property type="molecule type" value="Genomic_DNA"/>
</dbReference>
<dbReference type="CDD" id="cd00570">
    <property type="entry name" value="GST_N_family"/>
    <property type="match status" value="1"/>
</dbReference>
<evidence type="ECO:0000259" key="2">
    <source>
        <dbReference type="PROSITE" id="PS50405"/>
    </source>
</evidence>
<protein>
    <submittedName>
        <fullName evidence="3">Putative glutathione S-transferase-like protein</fullName>
    </submittedName>
</protein>
<dbReference type="InterPro" id="IPR004046">
    <property type="entry name" value="GST_C"/>
</dbReference>
<dbReference type="InterPro" id="IPR040079">
    <property type="entry name" value="Glutathione_S-Trfase"/>
</dbReference>
<dbReference type="STRING" id="68895.RR42_s0508"/>
<dbReference type="Pfam" id="PF00043">
    <property type="entry name" value="GST_C"/>
    <property type="match status" value="1"/>
</dbReference>
<dbReference type="AlphaFoldDB" id="A0A0C4YNH1"/>
<evidence type="ECO:0000313" key="3">
    <source>
        <dbReference type="EMBL" id="AJG22101.1"/>
    </source>
</evidence>
<dbReference type="Proteomes" id="UP000031843">
    <property type="component" value="Chromosome secondary"/>
</dbReference>
<dbReference type="RefSeq" id="WP_043353388.1">
    <property type="nucleotide sequence ID" value="NZ_CP010537.1"/>
</dbReference>
<reference evidence="3 4" key="1">
    <citation type="journal article" date="2015" name="Genome Announc.">
        <title>Complete Genome Sequence of Cupriavidus basilensis 4G11, Isolated from the Oak Ridge Field Research Center Site.</title>
        <authorList>
            <person name="Ray J."/>
            <person name="Waters R.J."/>
            <person name="Skerker J.M."/>
            <person name="Kuehl J.V."/>
            <person name="Price M.N."/>
            <person name="Huang J."/>
            <person name="Chakraborty R."/>
            <person name="Arkin A.P."/>
            <person name="Deutschbauer A."/>
        </authorList>
    </citation>
    <scope>NUCLEOTIDE SEQUENCE [LARGE SCALE GENOMIC DNA]</scope>
    <source>
        <strain evidence="3">4G11</strain>
    </source>
</reference>
<sequence>MALTLHYHPLSSFCHKVLIALYENQTPFSGVVVHLGEKDSRAAFLALWPVGKMPVLRDDSRDVTLPETTIIIDYLDQHYPGAQALLPAGDDARREARLWDRIFDLYVHQPMQKIVGDQLRAEAERDPRGVADAQAALRTAYDLIEQRMASRTWMAGEHFTLADCAAEPALFYAAMVVPFAQTHPLLAAYFERLVARPSVARVLAEARPYFHMLPIKDAIPARFLQGEPPVA</sequence>
<evidence type="ECO:0000259" key="1">
    <source>
        <dbReference type="PROSITE" id="PS50404"/>
    </source>
</evidence>
<dbReference type="PROSITE" id="PS50404">
    <property type="entry name" value="GST_NTER"/>
    <property type="match status" value="1"/>
</dbReference>
<dbReference type="InterPro" id="IPR010987">
    <property type="entry name" value="Glutathione-S-Trfase_C-like"/>
</dbReference>
<feature type="domain" description="GST N-terminal" evidence="1">
    <location>
        <begin position="1"/>
        <end position="83"/>
    </location>
</feature>